<accession>A0ACB0JEK4</accession>
<protein>
    <submittedName>
        <fullName evidence="1">Uncharacterized protein</fullName>
    </submittedName>
</protein>
<reference evidence="1" key="1">
    <citation type="submission" date="2023-10" db="EMBL/GenBank/DDBJ databases">
        <authorList>
            <person name="Rodriguez Cubillos JULIANA M."/>
            <person name="De Vega J."/>
        </authorList>
    </citation>
    <scope>NUCLEOTIDE SEQUENCE</scope>
</reference>
<evidence type="ECO:0000313" key="2">
    <source>
        <dbReference type="Proteomes" id="UP001177021"/>
    </source>
</evidence>
<evidence type="ECO:0000313" key="1">
    <source>
        <dbReference type="EMBL" id="CAJ2642098.1"/>
    </source>
</evidence>
<name>A0ACB0JEK4_TRIPR</name>
<sequence length="87" mass="10192">MFKTKVQFIQSEALRLKKFYLRKSEPVGETEGCKRCNCKKSKCLKLVLNFGDPFPCSNDEECESYCGTLFIEICSNYQCRCTRKQLR</sequence>
<dbReference type="Proteomes" id="UP001177021">
    <property type="component" value="Unassembled WGS sequence"/>
</dbReference>
<proteinExistence type="predicted"/>
<gene>
    <name evidence="1" type="ORF">MILVUS5_LOCUS11624</name>
</gene>
<keyword evidence="2" id="KW-1185">Reference proteome</keyword>
<organism evidence="1 2">
    <name type="scientific">Trifolium pratense</name>
    <name type="common">Red clover</name>
    <dbReference type="NCBI Taxonomy" id="57577"/>
    <lineage>
        <taxon>Eukaryota</taxon>
        <taxon>Viridiplantae</taxon>
        <taxon>Streptophyta</taxon>
        <taxon>Embryophyta</taxon>
        <taxon>Tracheophyta</taxon>
        <taxon>Spermatophyta</taxon>
        <taxon>Magnoliopsida</taxon>
        <taxon>eudicotyledons</taxon>
        <taxon>Gunneridae</taxon>
        <taxon>Pentapetalae</taxon>
        <taxon>rosids</taxon>
        <taxon>fabids</taxon>
        <taxon>Fabales</taxon>
        <taxon>Fabaceae</taxon>
        <taxon>Papilionoideae</taxon>
        <taxon>50 kb inversion clade</taxon>
        <taxon>NPAAA clade</taxon>
        <taxon>Hologalegina</taxon>
        <taxon>IRL clade</taxon>
        <taxon>Trifolieae</taxon>
        <taxon>Trifolium</taxon>
    </lineage>
</organism>
<dbReference type="EMBL" id="CASHSV030000024">
    <property type="protein sequence ID" value="CAJ2642098.1"/>
    <property type="molecule type" value="Genomic_DNA"/>
</dbReference>
<comment type="caution">
    <text evidence="1">The sequence shown here is derived from an EMBL/GenBank/DDBJ whole genome shotgun (WGS) entry which is preliminary data.</text>
</comment>